<evidence type="ECO:0008006" key="4">
    <source>
        <dbReference type="Google" id="ProtNLM"/>
    </source>
</evidence>
<name>A0ABR9ITF7_RHIVS</name>
<dbReference type="RefSeq" id="WP_112547111.1">
    <property type="nucleotide sequence ID" value="NZ_BAAAVL010000013.1"/>
</dbReference>
<proteinExistence type="predicted"/>
<evidence type="ECO:0000313" key="3">
    <source>
        <dbReference type="Proteomes" id="UP000620262"/>
    </source>
</evidence>
<organism evidence="2 3">
    <name type="scientific">Rhizobium viscosum</name>
    <name type="common">Arthrobacter viscosus</name>
    <dbReference type="NCBI Taxonomy" id="1673"/>
    <lineage>
        <taxon>Bacteria</taxon>
        <taxon>Pseudomonadati</taxon>
        <taxon>Pseudomonadota</taxon>
        <taxon>Alphaproteobacteria</taxon>
        <taxon>Hyphomicrobiales</taxon>
        <taxon>Rhizobiaceae</taxon>
        <taxon>Rhizobium/Agrobacterium group</taxon>
        <taxon>Rhizobium</taxon>
    </lineage>
</organism>
<keyword evidence="3" id="KW-1185">Reference proteome</keyword>
<sequence length="90" mass="9859">MLKCTAAAIVLAAASALPAFAQDAMMSAKCDEASMMKMQADMDAMTDPAMKEKKEMASKEMMMAKDSMKANKMEECKTHMEKAMKSMSNM</sequence>
<accession>A0ABR9ITF7</accession>
<evidence type="ECO:0000313" key="2">
    <source>
        <dbReference type="EMBL" id="MBE1506491.1"/>
    </source>
</evidence>
<evidence type="ECO:0000256" key="1">
    <source>
        <dbReference type="SAM" id="SignalP"/>
    </source>
</evidence>
<comment type="caution">
    <text evidence="2">The sequence shown here is derived from an EMBL/GenBank/DDBJ whole genome shotgun (WGS) entry which is preliminary data.</text>
</comment>
<feature type="chain" id="PRO_5047051684" description="Pentapeptide MXKDX repeat protein" evidence="1">
    <location>
        <begin position="22"/>
        <end position="90"/>
    </location>
</feature>
<gene>
    <name evidence="2" type="ORF">H4W29_003672</name>
</gene>
<protein>
    <recommendedName>
        <fullName evidence="4">Pentapeptide MXKDX repeat protein</fullName>
    </recommendedName>
</protein>
<keyword evidence="1" id="KW-0732">Signal</keyword>
<reference evidence="2 3" key="1">
    <citation type="submission" date="2020-10" db="EMBL/GenBank/DDBJ databases">
        <title>Sequencing the genomes of 1000 actinobacteria strains.</title>
        <authorList>
            <person name="Klenk H.-P."/>
        </authorList>
    </citation>
    <scope>NUCLEOTIDE SEQUENCE [LARGE SCALE GENOMIC DNA]</scope>
    <source>
        <strain evidence="2 3">DSM 7307</strain>
    </source>
</reference>
<feature type="signal peptide" evidence="1">
    <location>
        <begin position="1"/>
        <end position="21"/>
    </location>
</feature>
<dbReference type="Proteomes" id="UP000620262">
    <property type="component" value="Unassembled WGS sequence"/>
</dbReference>
<dbReference type="EMBL" id="JADBEC010000001">
    <property type="protein sequence ID" value="MBE1506491.1"/>
    <property type="molecule type" value="Genomic_DNA"/>
</dbReference>